<dbReference type="Pfam" id="PF13797">
    <property type="entry name" value="Post_transc_reg"/>
    <property type="match status" value="1"/>
</dbReference>
<name>A0A4R1QP95_9BACL</name>
<dbReference type="EMBL" id="SLUL01000003">
    <property type="protein sequence ID" value="TCL51967.1"/>
    <property type="molecule type" value="Genomic_DNA"/>
</dbReference>
<dbReference type="Proteomes" id="UP000295658">
    <property type="component" value="Unassembled WGS sequence"/>
</dbReference>
<keyword evidence="2" id="KW-1185">Reference proteome</keyword>
<accession>A0A4R1QP95</accession>
<proteinExistence type="predicted"/>
<dbReference type="AlphaFoldDB" id="A0A4R1QP95"/>
<dbReference type="InterPro" id="IPR025716">
    <property type="entry name" value="Post-transcriptional_regulator"/>
</dbReference>
<sequence length="93" mass="11005">MNEILRKQLMPALISKVDELKLLGYEQATVDEVWNCLKSKKWKRLKEEKKLFELVSDILSLTASDYMTYVTTKEQKKENWFTEEGAAELEQLF</sequence>
<dbReference type="RefSeq" id="WP_165871721.1">
    <property type="nucleotide sequence ID" value="NZ_BSVG01000001.1"/>
</dbReference>
<reference evidence="1 2" key="1">
    <citation type="submission" date="2019-03" db="EMBL/GenBank/DDBJ databases">
        <title>Genomic Encyclopedia of Type Strains, Phase IV (KMG-IV): sequencing the most valuable type-strain genomes for metagenomic binning, comparative biology and taxonomic classification.</title>
        <authorList>
            <person name="Goeker M."/>
        </authorList>
    </citation>
    <scope>NUCLEOTIDE SEQUENCE [LARGE SCALE GENOMIC DNA]</scope>
    <source>
        <strain evidence="1 2">DSM 24979</strain>
    </source>
</reference>
<comment type="caution">
    <text evidence="1">The sequence shown here is derived from an EMBL/GenBank/DDBJ whole genome shotgun (WGS) entry which is preliminary data.</text>
</comment>
<evidence type="ECO:0000313" key="2">
    <source>
        <dbReference type="Proteomes" id="UP000295658"/>
    </source>
</evidence>
<organism evidence="1 2">
    <name type="scientific">Thermolongibacillus altinsuensis</name>
    <dbReference type="NCBI Taxonomy" id="575256"/>
    <lineage>
        <taxon>Bacteria</taxon>
        <taxon>Bacillati</taxon>
        <taxon>Bacillota</taxon>
        <taxon>Bacilli</taxon>
        <taxon>Bacillales</taxon>
        <taxon>Anoxybacillaceae</taxon>
        <taxon>Thermolongibacillus</taxon>
    </lineage>
</organism>
<protein>
    <submittedName>
        <fullName evidence="1">ComN-like post-transcriptional regulator</fullName>
    </submittedName>
</protein>
<evidence type="ECO:0000313" key="1">
    <source>
        <dbReference type="EMBL" id="TCL51967.1"/>
    </source>
</evidence>
<gene>
    <name evidence="1" type="ORF">EDD69_103213</name>
</gene>